<reference evidence="3" key="1">
    <citation type="journal article" date="2019" name="Int. J. Syst. Evol. Microbiol.">
        <title>The Global Catalogue of Microorganisms (GCM) 10K type strain sequencing project: providing services to taxonomists for standard genome sequencing and annotation.</title>
        <authorList>
            <consortium name="The Broad Institute Genomics Platform"/>
            <consortium name="The Broad Institute Genome Sequencing Center for Infectious Disease"/>
            <person name="Wu L."/>
            <person name="Ma J."/>
        </authorList>
    </citation>
    <scope>NUCLEOTIDE SEQUENCE [LARGE SCALE GENOMIC DNA]</scope>
    <source>
        <strain evidence="3">CGMCC 1.15394</strain>
    </source>
</reference>
<dbReference type="RefSeq" id="WP_188727369.1">
    <property type="nucleotide sequence ID" value="NZ_BMIT01000002.1"/>
</dbReference>
<evidence type="ECO:0000313" key="2">
    <source>
        <dbReference type="EMBL" id="GGE85777.1"/>
    </source>
</evidence>
<keyword evidence="3" id="KW-1185">Reference proteome</keyword>
<keyword evidence="1" id="KW-0472">Membrane</keyword>
<keyword evidence="1" id="KW-0812">Transmembrane</keyword>
<evidence type="ECO:0000256" key="1">
    <source>
        <dbReference type="SAM" id="Phobius"/>
    </source>
</evidence>
<gene>
    <name evidence="2" type="ORF">GCM10008027_08350</name>
</gene>
<dbReference type="Proteomes" id="UP000638462">
    <property type="component" value="Unassembled WGS sequence"/>
</dbReference>
<organism evidence="2 3">
    <name type="scientific">Pseudoalteromonas gelatinilytica</name>
    <dbReference type="NCBI Taxonomy" id="1703256"/>
    <lineage>
        <taxon>Bacteria</taxon>
        <taxon>Pseudomonadati</taxon>
        <taxon>Pseudomonadota</taxon>
        <taxon>Gammaproteobacteria</taxon>
        <taxon>Alteromonadales</taxon>
        <taxon>Pseudoalteromonadaceae</taxon>
        <taxon>Pseudoalteromonas</taxon>
    </lineage>
</organism>
<keyword evidence="1" id="KW-1133">Transmembrane helix</keyword>
<accession>A0ABQ1T9K5</accession>
<evidence type="ECO:0000313" key="3">
    <source>
        <dbReference type="Proteomes" id="UP000638462"/>
    </source>
</evidence>
<proteinExistence type="predicted"/>
<dbReference type="EMBL" id="BMIT01000002">
    <property type="protein sequence ID" value="GGE85777.1"/>
    <property type="molecule type" value="Genomic_DNA"/>
</dbReference>
<name>A0ABQ1T9K5_9GAMM</name>
<protein>
    <submittedName>
        <fullName evidence="2">Uncharacterized protein</fullName>
    </submittedName>
</protein>
<feature type="transmembrane region" description="Helical" evidence="1">
    <location>
        <begin position="32"/>
        <end position="51"/>
    </location>
</feature>
<feature type="transmembrane region" description="Helical" evidence="1">
    <location>
        <begin position="72"/>
        <end position="92"/>
    </location>
</feature>
<sequence>MLLKEKLVILLGVIWFSLGVIFVIGFEPIEKFLICLGIFVYFYRYIYAFILNKIIYAPYTGQKIPSVPENKILRLVLFFLGIFVCTGSTFFVG</sequence>
<comment type="caution">
    <text evidence="2">The sequence shown here is derived from an EMBL/GenBank/DDBJ whole genome shotgun (WGS) entry which is preliminary data.</text>
</comment>
<feature type="transmembrane region" description="Helical" evidence="1">
    <location>
        <begin position="7"/>
        <end position="26"/>
    </location>
</feature>